<reference evidence="2 3" key="1">
    <citation type="submission" date="2019-06" db="EMBL/GenBank/DDBJ databases">
        <title>Draft genomes of female and male turbot (Scophthalmus maximus).</title>
        <authorList>
            <person name="Xu H."/>
            <person name="Xu X.-W."/>
            <person name="Shao C."/>
            <person name="Chen S."/>
        </authorList>
    </citation>
    <scope>NUCLEOTIDE SEQUENCE [LARGE SCALE GENOMIC DNA]</scope>
    <source>
        <strain evidence="2">Ysfricsl-2016a</strain>
        <tissue evidence="2">Blood</tissue>
    </source>
</reference>
<name>A0A6A4RMB0_SCOMX</name>
<sequence length="70" mass="7802">MLVLPPLLNVTRPRKKKRNLCSLVSTVLLLDQSLHTEALVQGAPVHWAPGPVPYDKPQTSTRRHDAIVNN</sequence>
<evidence type="ECO:0000313" key="3">
    <source>
        <dbReference type="Proteomes" id="UP000438429"/>
    </source>
</evidence>
<dbReference type="Proteomes" id="UP000438429">
    <property type="component" value="Unassembled WGS sequence"/>
</dbReference>
<feature type="region of interest" description="Disordered" evidence="1">
    <location>
        <begin position="50"/>
        <end position="70"/>
    </location>
</feature>
<gene>
    <name evidence="2" type="ORF">F2P81_024974</name>
</gene>
<dbReference type="AlphaFoldDB" id="A0A6A4RMB0"/>
<comment type="caution">
    <text evidence="2">The sequence shown here is derived from an EMBL/GenBank/DDBJ whole genome shotgun (WGS) entry which is preliminary data.</text>
</comment>
<organism evidence="2 3">
    <name type="scientific">Scophthalmus maximus</name>
    <name type="common">Turbot</name>
    <name type="synonym">Psetta maxima</name>
    <dbReference type="NCBI Taxonomy" id="52904"/>
    <lineage>
        <taxon>Eukaryota</taxon>
        <taxon>Metazoa</taxon>
        <taxon>Chordata</taxon>
        <taxon>Craniata</taxon>
        <taxon>Vertebrata</taxon>
        <taxon>Euteleostomi</taxon>
        <taxon>Actinopterygii</taxon>
        <taxon>Neopterygii</taxon>
        <taxon>Teleostei</taxon>
        <taxon>Neoteleostei</taxon>
        <taxon>Acanthomorphata</taxon>
        <taxon>Carangaria</taxon>
        <taxon>Pleuronectiformes</taxon>
        <taxon>Pleuronectoidei</taxon>
        <taxon>Scophthalmidae</taxon>
        <taxon>Scophthalmus</taxon>
    </lineage>
</organism>
<accession>A0A6A4RMB0</accession>
<evidence type="ECO:0000313" key="2">
    <source>
        <dbReference type="EMBL" id="KAF0022993.1"/>
    </source>
</evidence>
<dbReference type="EMBL" id="VEVO01000023">
    <property type="protein sequence ID" value="KAF0022993.1"/>
    <property type="molecule type" value="Genomic_DNA"/>
</dbReference>
<evidence type="ECO:0000256" key="1">
    <source>
        <dbReference type="SAM" id="MobiDB-lite"/>
    </source>
</evidence>
<protein>
    <submittedName>
        <fullName evidence="2">Uncharacterized protein</fullName>
    </submittedName>
</protein>
<proteinExistence type="predicted"/>